<dbReference type="AlphaFoldDB" id="A0A1G1V864"/>
<gene>
    <name evidence="1" type="ORF">A3D26_04630</name>
</gene>
<comment type="caution">
    <text evidence="1">The sequence shown here is derived from an EMBL/GenBank/DDBJ whole genome shotgun (WGS) entry which is preliminary data.</text>
</comment>
<dbReference type="EMBL" id="MHBZ01000017">
    <property type="protein sequence ID" value="OGY11481.1"/>
    <property type="molecule type" value="Genomic_DNA"/>
</dbReference>
<reference evidence="1 2" key="1">
    <citation type="journal article" date="2016" name="Nat. Commun.">
        <title>Thousands of microbial genomes shed light on interconnected biogeochemical processes in an aquifer system.</title>
        <authorList>
            <person name="Anantharaman K."/>
            <person name="Brown C.T."/>
            <person name="Hug L.A."/>
            <person name="Sharon I."/>
            <person name="Castelle C.J."/>
            <person name="Probst A.J."/>
            <person name="Thomas B.C."/>
            <person name="Singh A."/>
            <person name="Wilkins M.J."/>
            <person name="Karaoz U."/>
            <person name="Brodie E.L."/>
            <person name="Williams K.H."/>
            <person name="Hubbard S.S."/>
            <person name="Banfield J.F."/>
        </authorList>
    </citation>
    <scope>NUCLEOTIDE SEQUENCE [LARGE SCALE GENOMIC DNA]</scope>
</reference>
<dbReference type="STRING" id="1797516.A3D26_04630"/>
<accession>A0A1G1V864</accession>
<dbReference type="Proteomes" id="UP000178319">
    <property type="component" value="Unassembled WGS sequence"/>
</dbReference>
<proteinExistence type="predicted"/>
<protein>
    <submittedName>
        <fullName evidence="1">Uncharacterized protein</fullName>
    </submittedName>
</protein>
<evidence type="ECO:0000313" key="2">
    <source>
        <dbReference type="Proteomes" id="UP000178319"/>
    </source>
</evidence>
<sequence>MGEYSHGETALLIGAVYFFMPKGRGGKERTGEYEVSPEVIRGSPIRIPAIVGRGSGGGFDVENLCVPQGWGGVVGELGSIDEDRIQRMFAEDCRGRGLAPGRVVLDPSTHLLREVGLTDSDGRVGKVALSESLAYRERGIYEMVGVFSADAAIALTKVVAQLLTPLTIKLQPERPLVPYVDGRSRGFPAVYYSRSLVVPREWLEPGDELTTERQRFSFLLEASNIAGRFGLTLARRAWQFTERGLLRDICIKEGNACTYSIETEDSIHPNEYVSHNVDTPHQALALHGIVAAHVNSILDRIELKREG</sequence>
<evidence type="ECO:0000313" key="1">
    <source>
        <dbReference type="EMBL" id="OGY11481.1"/>
    </source>
</evidence>
<organism evidence="1 2">
    <name type="scientific">Candidatus Blackburnbacteria bacterium RIFCSPHIGHO2_02_FULL_44_20</name>
    <dbReference type="NCBI Taxonomy" id="1797516"/>
    <lineage>
        <taxon>Bacteria</taxon>
        <taxon>Candidatus Blackburniibacteriota</taxon>
    </lineage>
</organism>
<name>A0A1G1V864_9BACT</name>